<dbReference type="Pfam" id="PF01393">
    <property type="entry name" value="Chromo_shadow"/>
    <property type="match status" value="1"/>
</dbReference>
<protein>
    <submittedName>
        <fullName evidence="5">Chromobox-like protein 5</fullName>
    </submittedName>
</protein>
<evidence type="ECO:0000256" key="1">
    <source>
        <dbReference type="ARBA" id="ARBA00004123"/>
    </source>
</evidence>
<feature type="compositionally biased region" description="Basic residues" evidence="3">
    <location>
        <begin position="16"/>
        <end position="29"/>
    </location>
</feature>
<keyword evidence="2" id="KW-0539">Nucleus</keyword>
<keyword evidence="6" id="KW-1185">Reference proteome</keyword>
<feature type="domain" description="Chromo shadow" evidence="4">
    <location>
        <begin position="68"/>
        <end position="113"/>
    </location>
</feature>
<dbReference type="Gene3D" id="2.40.50.40">
    <property type="match status" value="1"/>
</dbReference>
<name>A0A443SFJ0_9ACAR</name>
<dbReference type="STRING" id="299467.A0A443SFJ0"/>
<evidence type="ECO:0000256" key="2">
    <source>
        <dbReference type="ARBA" id="ARBA00023242"/>
    </source>
</evidence>
<comment type="caution">
    <text evidence="5">The sequence shown here is derived from an EMBL/GenBank/DDBJ whole genome shotgun (WGS) entry which is preliminary data.</text>
</comment>
<comment type="subcellular location">
    <subcellularLocation>
        <location evidence="1">Nucleus</location>
    </subcellularLocation>
</comment>
<accession>A0A443SFJ0</accession>
<evidence type="ECO:0000256" key="3">
    <source>
        <dbReference type="SAM" id="MobiDB-lite"/>
    </source>
</evidence>
<dbReference type="SUPFAM" id="SSF54160">
    <property type="entry name" value="Chromo domain-like"/>
    <property type="match status" value="1"/>
</dbReference>
<dbReference type="GO" id="GO:0005694">
    <property type="term" value="C:chromosome"/>
    <property type="evidence" value="ECO:0007669"/>
    <property type="project" value="UniProtKB-ARBA"/>
</dbReference>
<sequence>AVAVLDNDKSDAKSVIYKKPKKKSTKKRNGISVQKKEKSKKKKNDRKERKLILSMETGLDRGLIPKRIRAINEYQGIILHEIEWTDSNEEPELIPSPILSAKYPQIVIQFYESCCFLFNVQTKVLKKVF</sequence>
<evidence type="ECO:0000313" key="6">
    <source>
        <dbReference type="Proteomes" id="UP000288716"/>
    </source>
</evidence>
<dbReference type="CDD" id="cd00034">
    <property type="entry name" value="CSD"/>
    <property type="match status" value="1"/>
</dbReference>
<dbReference type="EMBL" id="NCKV01002895">
    <property type="protein sequence ID" value="RWS26287.1"/>
    <property type="molecule type" value="Genomic_DNA"/>
</dbReference>
<dbReference type="OrthoDB" id="6421498at2759"/>
<evidence type="ECO:0000259" key="4">
    <source>
        <dbReference type="Pfam" id="PF01393"/>
    </source>
</evidence>
<gene>
    <name evidence="5" type="ORF">B4U80_13768</name>
</gene>
<dbReference type="VEuPathDB" id="VectorBase:LDEU005754"/>
<reference evidence="5 6" key="1">
    <citation type="journal article" date="2018" name="Gigascience">
        <title>Genomes of trombidid mites reveal novel predicted allergens and laterally-transferred genes associated with secondary metabolism.</title>
        <authorList>
            <person name="Dong X."/>
            <person name="Chaisiri K."/>
            <person name="Xia D."/>
            <person name="Armstrong S.D."/>
            <person name="Fang Y."/>
            <person name="Donnelly M.J."/>
            <person name="Kadowaki T."/>
            <person name="McGarry J.W."/>
            <person name="Darby A.C."/>
            <person name="Makepeace B.L."/>
        </authorList>
    </citation>
    <scope>NUCLEOTIDE SEQUENCE [LARGE SCALE GENOMIC DNA]</scope>
    <source>
        <strain evidence="5">UoL-UT</strain>
    </source>
</reference>
<feature type="non-terminal residue" evidence="5">
    <location>
        <position position="1"/>
    </location>
</feature>
<organism evidence="5 6">
    <name type="scientific">Leptotrombidium deliense</name>
    <dbReference type="NCBI Taxonomy" id="299467"/>
    <lineage>
        <taxon>Eukaryota</taxon>
        <taxon>Metazoa</taxon>
        <taxon>Ecdysozoa</taxon>
        <taxon>Arthropoda</taxon>
        <taxon>Chelicerata</taxon>
        <taxon>Arachnida</taxon>
        <taxon>Acari</taxon>
        <taxon>Acariformes</taxon>
        <taxon>Trombidiformes</taxon>
        <taxon>Prostigmata</taxon>
        <taxon>Anystina</taxon>
        <taxon>Parasitengona</taxon>
        <taxon>Trombiculoidea</taxon>
        <taxon>Trombiculidae</taxon>
        <taxon>Leptotrombidium</taxon>
    </lineage>
</organism>
<dbReference type="InterPro" id="IPR016197">
    <property type="entry name" value="Chromo-like_dom_sf"/>
</dbReference>
<feature type="region of interest" description="Disordered" evidence="3">
    <location>
        <begin position="1"/>
        <end position="48"/>
    </location>
</feature>
<dbReference type="InterPro" id="IPR008251">
    <property type="entry name" value="Chromo_shadow_dom"/>
</dbReference>
<dbReference type="Proteomes" id="UP000288716">
    <property type="component" value="Unassembled WGS sequence"/>
</dbReference>
<evidence type="ECO:0000313" key="5">
    <source>
        <dbReference type="EMBL" id="RWS26287.1"/>
    </source>
</evidence>
<dbReference type="GO" id="GO:0005634">
    <property type="term" value="C:nucleus"/>
    <property type="evidence" value="ECO:0007669"/>
    <property type="project" value="UniProtKB-SubCell"/>
</dbReference>
<dbReference type="AlphaFoldDB" id="A0A443SFJ0"/>
<feature type="compositionally biased region" description="Basic and acidic residues" evidence="3">
    <location>
        <begin position="1"/>
        <end position="12"/>
    </location>
</feature>
<proteinExistence type="predicted"/>